<evidence type="ECO:0000313" key="2">
    <source>
        <dbReference type="Proteomes" id="UP001596513"/>
    </source>
</evidence>
<keyword evidence="2" id="KW-1185">Reference proteome</keyword>
<dbReference type="Proteomes" id="UP001596513">
    <property type="component" value="Unassembled WGS sequence"/>
</dbReference>
<accession>A0ABW2U1X6</accession>
<dbReference type="InterPro" id="IPR011250">
    <property type="entry name" value="OMP/PagP_B-barrel"/>
</dbReference>
<dbReference type="RefSeq" id="WP_380201787.1">
    <property type="nucleotide sequence ID" value="NZ_JBHTEK010000001.1"/>
</dbReference>
<gene>
    <name evidence="1" type="ORF">ACFQT0_07870</name>
</gene>
<organism evidence="1 2">
    <name type="scientific">Hymenobacter humi</name>
    <dbReference type="NCBI Taxonomy" id="1411620"/>
    <lineage>
        <taxon>Bacteria</taxon>
        <taxon>Pseudomonadati</taxon>
        <taxon>Bacteroidota</taxon>
        <taxon>Cytophagia</taxon>
        <taxon>Cytophagales</taxon>
        <taxon>Hymenobacteraceae</taxon>
        <taxon>Hymenobacter</taxon>
    </lineage>
</organism>
<protein>
    <recommendedName>
        <fullName evidence="3">Outer membrane protein beta-barrel domain-containing protein</fullName>
    </recommendedName>
</protein>
<evidence type="ECO:0000313" key="1">
    <source>
        <dbReference type="EMBL" id="MFC7667335.1"/>
    </source>
</evidence>
<dbReference type="SUPFAM" id="SSF56925">
    <property type="entry name" value="OMPA-like"/>
    <property type="match status" value="1"/>
</dbReference>
<dbReference type="EMBL" id="JBHTEK010000001">
    <property type="protein sequence ID" value="MFC7667335.1"/>
    <property type="molecule type" value="Genomic_DNA"/>
</dbReference>
<proteinExistence type="predicted"/>
<reference evidence="2" key="1">
    <citation type="journal article" date="2019" name="Int. J. Syst. Evol. Microbiol.">
        <title>The Global Catalogue of Microorganisms (GCM) 10K type strain sequencing project: providing services to taxonomists for standard genome sequencing and annotation.</title>
        <authorList>
            <consortium name="The Broad Institute Genomics Platform"/>
            <consortium name="The Broad Institute Genome Sequencing Center for Infectious Disease"/>
            <person name="Wu L."/>
            <person name="Ma J."/>
        </authorList>
    </citation>
    <scope>NUCLEOTIDE SEQUENCE [LARGE SCALE GENOMIC DNA]</scope>
    <source>
        <strain evidence="2">JCM 19635</strain>
    </source>
</reference>
<evidence type="ECO:0008006" key="3">
    <source>
        <dbReference type="Google" id="ProtNLM"/>
    </source>
</evidence>
<name>A0ABW2U1X6_9BACT</name>
<sequence length="217" mass="23662">MKRHYNTQGRPYYRGPYHVTLGGGTAFYDGDLGNSLGNNFYGPAISAGMLHRITTRMHIGSELSYVKMGARDQAQERGLAFTSTNGLGTVFLRFDLLHDESIFAASQAEAPRFQVYVQGGAGLLLYNPKAYNGTERPTKGTTILAPERNDYPALAGVLPVGGGFQVRLTDQIRAGVEGNYYFTSTDQLDDINTRLGGAGLKKDGFGTLMLKLDYSLE</sequence>
<comment type="caution">
    <text evidence="1">The sequence shown here is derived from an EMBL/GenBank/DDBJ whole genome shotgun (WGS) entry which is preliminary data.</text>
</comment>